<keyword evidence="3" id="KW-1185">Reference proteome</keyword>
<name>A0ABU9JQD9_9GAMM</name>
<dbReference type="SUPFAM" id="SSF52113">
    <property type="entry name" value="BRCT domain"/>
    <property type="match status" value="1"/>
</dbReference>
<evidence type="ECO:0000259" key="1">
    <source>
        <dbReference type="Pfam" id="PF00533"/>
    </source>
</evidence>
<dbReference type="InterPro" id="IPR036420">
    <property type="entry name" value="BRCT_dom_sf"/>
</dbReference>
<comment type="caution">
    <text evidence="2">The sequence shown here is derived from an EMBL/GenBank/DDBJ whole genome shotgun (WGS) entry which is preliminary data.</text>
</comment>
<dbReference type="CDD" id="cd07177">
    <property type="entry name" value="terB_like"/>
    <property type="match status" value="1"/>
</dbReference>
<protein>
    <submittedName>
        <fullName evidence="2">BRCT domain-containing protein</fullName>
    </submittedName>
</protein>
<dbReference type="RefSeq" id="WP_254427860.1">
    <property type="nucleotide sequence ID" value="NZ_JBBYHY010000009.1"/>
</dbReference>
<organism evidence="2 3">
    <name type="scientific">Stenotrophomonas bentonitica</name>
    <dbReference type="NCBI Taxonomy" id="1450134"/>
    <lineage>
        <taxon>Bacteria</taxon>
        <taxon>Pseudomonadati</taxon>
        <taxon>Pseudomonadota</taxon>
        <taxon>Gammaproteobacteria</taxon>
        <taxon>Lysobacterales</taxon>
        <taxon>Lysobacteraceae</taxon>
        <taxon>Stenotrophomonas</taxon>
    </lineage>
</organism>
<proteinExistence type="predicted"/>
<dbReference type="SUPFAM" id="SSF158682">
    <property type="entry name" value="TerB-like"/>
    <property type="match status" value="1"/>
</dbReference>
<gene>
    <name evidence="2" type="ORF">AAE039_15945</name>
</gene>
<evidence type="ECO:0000313" key="3">
    <source>
        <dbReference type="Proteomes" id="UP001455088"/>
    </source>
</evidence>
<sequence length="353" mass="39285">MHSPLARVPLVVVTPQLRCCNWIVTGASLPLAPDVNDAVSFHDTPLDGVQQGRTSMHPDHRSYFRFTSKARLNQSVNALIGIVEGIVIDGQINPLELDYLNLWLVEHEAVREQHPFNELVPVVTTAVADGVLTEEERADILWLCERLRSTEFYADVTADLQRLHGILGGIVADTHISMEELRALSDWMADHEHLRTCWPFDEVGSLITGVLADGQIDPKEHALLLAFFAEFTPLLDDRTITNPLVLKEQRIVGLCAVDPEINFLDRGFCFTGASSRFTRTEFQQIVERLGGSAHSAPSKKVHYLVIGAEGNPCWAFACYGRKVEKAIELRKSGSRLVLVHELDFHDALADHGG</sequence>
<accession>A0ABU9JQD9</accession>
<reference evidence="2 3" key="1">
    <citation type="submission" date="2024-04" db="EMBL/GenBank/DDBJ databases">
        <title>Bacterial endophytes with biocontrol capabilities against important plant pathogens.</title>
        <authorList>
            <person name="Alayande K.A."/>
        </authorList>
    </citation>
    <scope>NUCLEOTIDE SEQUENCE [LARGE SCALE GENOMIC DNA]</scope>
    <source>
        <strain evidence="2 3">KV22</strain>
    </source>
</reference>
<dbReference type="CDD" id="cd17748">
    <property type="entry name" value="BRCT_DNA_ligase_like"/>
    <property type="match status" value="1"/>
</dbReference>
<dbReference type="EMBL" id="JBBYHY010000009">
    <property type="protein sequence ID" value="MEL3955049.1"/>
    <property type="molecule type" value="Genomic_DNA"/>
</dbReference>
<feature type="domain" description="BRCT" evidence="1">
    <location>
        <begin position="262"/>
        <end position="318"/>
    </location>
</feature>
<dbReference type="Proteomes" id="UP001455088">
    <property type="component" value="Unassembled WGS sequence"/>
</dbReference>
<dbReference type="Gene3D" id="3.40.50.10190">
    <property type="entry name" value="BRCT domain"/>
    <property type="match status" value="1"/>
</dbReference>
<dbReference type="InterPro" id="IPR029024">
    <property type="entry name" value="TerB-like"/>
</dbReference>
<dbReference type="InterPro" id="IPR001357">
    <property type="entry name" value="BRCT_dom"/>
</dbReference>
<evidence type="ECO:0000313" key="2">
    <source>
        <dbReference type="EMBL" id="MEL3955049.1"/>
    </source>
</evidence>
<dbReference type="Pfam" id="PF00533">
    <property type="entry name" value="BRCT"/>
    <property type="match status" value="1"/>
</dbReference>